<dbReference type="InterPro" id="IPR051959">
    <property type="entry name" value="PAK1-Kinase_Regulator"/>
</dbReference>
<reference evidence="6 7" key="2">
    <citation type="submission" date="2016-05" db="EMBL/GenBank/DDBJ databases">
        <title>Lineage-specific infection strategies underlie the spectrum of fungal disease in amphibians.</title>
        <authorList>
            <person name="Cuomo C.A."/>
            <person name="Farrer R.A."/>
            <person name="James T."/>
            <person name="Longcore J."/>
            <person name="Birren B."/>
        </authorList>
    </citation>
    <scope>NUCLEOTIDE SEQUENCE [LARGE SCALE GENOMIC DNA]</scope>
    <source>
        <strain evidence="6 7">JEL423</strain>
    </source>
</reference>
<dbReference type="AlphaFoldDB" id="A0A177WXC5"/>
<evidence type="ECO:0000256" key="5">
    <source>
        <dbReference type="SAM" id="MobiDB-lite"/>
    </source>
</evidence>
<accession>A0A177WXC5</accession>
<dbReference type="GO" id="GO:0042254">
    <property type="term" value="P:ribosome biogenesis"/>
    <property type="evidence" value="ECO:0007669"/>
    <property type="project" value="UniProtKB-KW"/>
</dbReference>
<proteinExistence type="predicted"/>
<reference evidence="6 7" key="1">
    <citation type="submission" date="2006-10" db="EMBL/GenBank/DDBJ databases">
        <title>The Genome Sequence of Batrachochytrium dendrobatidis JEL423.</title>
        <authorList>
            <consortium name="The Broad Institute Genome Sequencing Platform"/>
            <person name="Birren B."/>
            <person name="Lander E."/>
            <person name="Galagan J."/>
            <person name="Cuomo C."/>
            <person name="Devon K."/>
            <person name="Jaffe D."/>
            <person name="Butler J."/>
            <person name="Alvarez P."/>
            <person name="Gnerre S."/>
            <person name="Grabherr M."/>
            <person name="Kleber M."/>
            <person name="Mauceli E."/>
            <person name="Brockman W."/>
            <person name="Young S."/>
            <person name="LaButti K."/>
            <person name="Sykes S."/>
            <person name="DeCaprio D."/>
            <person name="Crawford M."/>
            <person name="Koehrsen M."/>
            <person name="Engels R."/>
            <person name="Montgomery P."/>
            <person name="Pearson M."/>
            <person name="Howarth C."/>
            <person name="Larson L."/>
            <person name="White J."/>
            <person name="O'Leary S."/>
            <person name="Kodira C."/>
            <person name="Zeng Q."/>
            <person name="Yandava C."/>
            <person name="Alvarado L."/>
            <person name="Longcore J."/>
            <person name="James T."/>
        </authorList>
    </citation>
    <scope>NUCLEOTIDE SEQUENCE [LARGE SCALE GENOMIC DNA]</scope>
    <source>
        <strain evidence="6 7">JEL423</strain>
    </source>
</reference>
<evidence type="ECO:0000256" key="3">
    <source>
        <dbReference type="ARBA" id="ARBA00022737"/>
    </source>
</evidence>
<protein>
    <submittedName>
        <fullName evidence="6">Uncharacterized protein</fullName>
    </submittedName>
</protein>
<dbReference type="PROSITE" id="PS50294">
    <property type="entry name" value="WD_REPEATS_REGION"/>
    <property type="match status" value="1"/>
</dbReference>
<dbReference type="SUPFAM" id="SSF50978">
    <property type="entry name" value="WD40 repeat-like"/>
    <property type="match status" value="1"/>
</dbReference>
<feature type="compositionally biased region" description="Basic residues" evidence="5">
    <location>
        <begin position="393"/>
        <end position="403"/>
    </location>
</feature>
<evidence type="ECO:0000313" key="7">
    <source>
        <dbReference type="Proteomes" id="UP000077115"/>
    </source>
</evidence>
<dbReference type="Pfam" id="PF00400">
    <property type="entry name" value="WD40"/>
    <property type="match status" value="4"/>
</dbReference>
<feature type="repeat" description="WD" evidence="4">
    <location>
        <begin position="122"/>
        <end position="163"/>
    </location>
</feature>
<dbReference type="InterPro" id="IPR015943">
    <property type="entry name" value="WD40/YVTN_repeat-like_dom_sf"/>
</dbReference>
<sequence length="416" mass="45330">MSDSKPLASDFLIIAGTYERLLYGLSCSTSPDNTITPVFIYPAHINCIKTVAAGCRFLATGSTDEHVKLYDLRKCKEVGTLMHHSGTITALAFYNSSHLMTASEDGTIGIVRSSDWELLKTLKGHTSSILSIAVHPSGKILLSVSKDKTLRCWDLMRGVCAYTLKLHAIAEQVVWSPSGSHYALLFSNSVIVYLVETGDVFGKFDSPRSRLNAISFTLCTASDSTKTEVIIIGGEDKIITVILPTGKVSMQWKSGHDSRIKDIAALVCTKRQTTVFATCSSDGAIFIWDLNMCHTVFSESDGHDDAQSKDLIPQKLCCFDTKCRLTCIALAEVDKVTINSSINSSKTDYPESDYEDVGIAQPKITVTMDKESKHSVSASLRLLGKVKKLSKKTVKTPLAKKSKTPNPALAKKSKTA</sequence>
<dbReference type="PROSITE" id="PS50082">
    <property type="entry name" value="WD_REPEATS_2"/>
    <property type="match status" value="1"/>
</dbReference>
<dbReference type="InterPro" id="IPR020472">
    <property type="entry name" value="WD40_PAC1"/>
</dbReference>
<dbReference type="VEuPathDB" id="FungiDB:BDEG_27950"/>
<dbReference type="Proteomes" id="UP000077115">
    <property type="component" value="Unassembled WGS sequence"/>
</dbReference>
<dbReference type="SMART" id="SM00320">
    <property type="entry name" value="WD40"/>
    <property type="match status" value="4"/>
</dbReference>
<keyword evidence="1" id="KW-0690">Ribosome biogenesis</keyword>
<feature type="region of interest" description="Disordered" evidence="5">
    <location>
        <begin position="393"/>
        <end position="416"/>
    </location>
</feature>
<dbReference type="PANTHER" id="PTHR44675:SF1">
    <property type="entry name" value="P21-ACTIVATED PROTEIN KINASE-INTERACTING PROTEIN 1"/>
    <property type="match status" value="1"/>
</dbReference>
<dbReference type="STRING" id="403673.A0A177WXC5"/>
<dbReference type="InterPro" id="IPR036322">
    <property type="entry name" value="WD40_repeat_dom_sf"/>
</dbReference>
<dbReference type="PANTHER" id="PTHR44675">
    <property type="entry name" value="PAK1 INTERACTING PROTEIN 1"/>
    <property type="match status" value="1"/>
</dbReference>
<dbReference type="EMBL" id="DS022313">
    <property type="protein sequence ID" value="OAJ44753.1"/>
    <property type="molecule type" value="Genomic_DNA"/>
</dbReference>
<dbReference type="PRINTS" id="PR00320">
    <property type="entry name" value="GPROTEINBRPT"/>
</dbReference>
<dbReference type="OrthoDB" id="308449at2759"/>
<dbReference type="eggNOG" id="KOG0294">
    <property type="taxonomic scope" value="Eukaryota"/>
</dbReference>
<evidence type="ECO:0000313" key="6">
    <source>
        <dbReference type="EMBL" id="OAJ44753.1"/>
    </source>
</evidence>
<dbReference type="Gene3D" id="2.130.10.10">
    <property type="entry name" value="YVTN repeat-like/Quinoprotein amine dehydrogenase"/>
    <property type="match status" value="2"/>
</dbReference>
<keyword evidence="3" id="KW-0677">Repeat</keyword>
<organism evidence="6 7">
    <name type="scientific">Batrachochytrium dendrobatidis (strain JEL423)</name>
    <dbReference type="NCBI Taxonomy" id="403673"/>
    <lineage>
        <taxon>Eukaryota</taxon>
        <taxon>Fungi</taxon>
        <taxon>Fungi incertae sedis</taxon>
        <taxon>Chytridiomycota</taxon>
        <taxon>Chytridiomycota incertae sedis</taxon>
        <taxon>Chytridiomycetes</taxon>
        <taxon>Rhizophydiales</taxon>
        <taxon>Rhizophydiales incertae sedis</taxon>
        <taxon>Batrachochytrium</taxon>
    </lineage>
</organism>
<dbReference type="InterPro" id="IPR001680">
    <property type="entry name" value="WD40_rpt"/>
</dbReference>
<evidence type="ECO:0000256" key="4">
    <source>
        <dbReference type="PROSITE-ProRule" id="PRU00221"/>
    </source>
</evidence>
<evidence type="ECO:0000256" key="1">
    <source>
        <dbReference type="ARBA" id="ARBA00022517"/>
    </source>
</evidence>
<keyword evidence="2 4" id="KW-0853">WD repeat</keyword>
<name>A0A177WXC5_BATDL</name>
<gene>
    <name evidence="6" type="ORF">BDEG_27950</name>
</gene>
<evidence type="ECO:0000256" key="2">
    <source>
        <dbReference type="ARBA" id="ARBA00022574"/>
    </source>
</evidence>